<sequence length="457" mass="48453">MSQEDEKSLSPLFTKMDALLARHRGPGHKDNEVLPVLTDVAEEEGPIPVLTEMASTAPAGSLMFDPHEFLAPPPPAPPSPMPVAEPQSHKQTAEFLDLPLLDLESLLRERAPFGPSHELTIEPLGEEAAPATDAAPHPVTTVPGMDSESAALELAHAADEIPELESGEPAPQADQDVPTLHWEETEDPYHLYVAAAADAVESGPVEDIAVTALEVTDDAPDWSTVSPWWSDQPDAAVDAETLAASASMGFVESQAEAVAETAVAIDTPAAQSEPGPVFAAAPAAIPEETLEHAITLDLHSTDEPPLELDLDEFREEDVIEEAPAPGLHEHIGNSVTEISLLAGPGGLAVEAPEPVLSEVAPEPAKPAPVALLSEDAIIEMTASVAAHLAVDISTEVEQLTRRHFAHMMQTIYGEALTQLIDQVGAALEARLAPRIDKLVREELQARGLTTPDHSHES</sequence>
<evidence type="ECO:0008006" key="3">
    <source>
        <dbReference type="Google" id="ProtNLM"/>
    </source>
</evidence>
<organism evidence="1 2">
    <name type="scientific">Silvimonas terrae</name>
    <dbReference type="NCBI Taxonomy" id="300266"/>
    <lineage>
        <taxon>Bacteria</taxon>
        <taxon>Pseudomonadati</taxon>
        <taxon>Pseudomonadota</taxon>
        <taxon>Betaproteobacteria</taxon>
        <taxon>Neisseriales</taxon>
        <taxon>Chitinibacteraceae</taxon>
        <taxon>Silvimonas</taxon>
    </lineage>
</organism>
<protein>
    <recommendedName>
        <fullName evidence="3">DUF2497 domain-containing protein</fullName>
    </recommendedName>
</protein>
<keyword evidence="2" id="KW-1185">Reference proteome</keyword>
<reference evidence="1 2" key="1">
    <citation type="submission" date="2020-08" db="EMBL/GenBank/DDBJ databases">
        <title>Genomic Encyclopedia of Type Strains, Phase IV (KMG-IV): sequencing the most valuable type-strain genomes for metagenomic binning, comparative biology and taxonomic classification.</title>
        <authorList>
            <person name="Goeker M."/>
        </authorList>
    </citation>
    <scope>NUCLEOTIDE SEQUENCE [LARGE SCALE GENOMIC DNA]</scope>
    <source>
        <strain evidence="1 2">DSM 18233</strain>
    </source>
</reference>
<proteinExistence type="predicted"/>
<evidence type="ECO:0000313" key="1">
    <source>
        <dbReference type="EMBL" id="MBB5191551.1"/>
    </source>
</evidence>
<gene>
    <name evidence="1" type="ORF">HNQ50_002281</name>
</gene>
<dbReference type="RefSeq" id="WP_184100671.1">
    <property type="nucleotide sequence ID" value="NZ_JACHHN010000004.1"/>
</dbReference>
<dbReference type="AlphaFoldDB" id="A0A840RH57"/>
<comment type="caution">
    <text evidence="1">The sequence shown here is derived from an EMBL/GenBank/DDBJ whole genome shotgun (WGS) entry which is preliminary data.</text>
</comment>
<name>A0A840RH57_9NEIS</name>
<evidence type="ECO:0000313" key="2">
    <source>
        <dbReference type="Proteomes" id="UP000543030"/>
    </source>
</evidence>
<accession>A0A840RH57</accession>
<dbReference type="Proteomes" id="UP000543030">
    <property type="component" value="Unassembled WGS sequence"/>
</dbReference>
<dbReference type="EMBL" id="JACHHN010000004">
    <property type="protein sequence ID" value="MBB5191551.1"/>
    <property type="molecule type" value="Genomic_DNA"/>
</dbReference>